<proteinExistence type="predicted"/>
<feature type="compositionally biased region" description="Low complexity" evidence="1">
    <location>
        <begin position="120"/>
        <end position="131"/>
    </location>
</feature>
<keyword evidence="3" id="KW-1185">Reference proteome</keyword>
<gene>
    <name evidence="2" type="ORF">M406DRAFT_75532</name>
</gene>
<dbReference type="RefSeq" id="XP_040779161.1">
    <property type="nucleotide sequence ID" value="XM_040925873.1"/>
</dbReference>
<evidence type="ECO:0000313" key="3">
    <source>
        <dbReference type="Proteomes" id="UP000803844"/>
    </source>
</evidence>
<name>A0A9P5CSJ3_CRYP1</name>
<dbReference type="Proteomes" id="UP000803844">
    <property type="component" value="Unassembled WGS sequence"/>
</dbReference>
<evidence type="ECO:0000313" key="2">
    <source>
        <dbReference type="EMBL" id="KAF3768200.1"/>
    </source>
</evidence>
<feature type="compositionally biased region" description="Pro residues" evidence="1">
    <location>
        <begin position="160"/>
        <end position="171"/>
    </location>
</feature>
<dbReference type="GeneID" id="63843002"/>
<feature type="region of interest" description="Disordered" evidence="1">
    <location>
        <begin position="115"/>
        <end position="219"/>
    </location>
</feature>
<dbReference type="EMBL" id="MU032345">
    <property type="protein sequence ID" value="KAF3768200.1"/>
    <property type="molecule type" value="Genomic_DNA"/>
</dbReference>
<dbReference type="AlphaFoldDB" id="A0A9P5CSJ3"/>
<comment type="caution">
    <text evidence="2">The sequence shown here is derived from an EMBL/GenBank/DDBJ whole genome shotgun (WGS) entry which is preliminary data.</text>
</comment>
<accession>A0A9P5CSJ3</accession>
<feature type="compositionally biased region" description="Basic and acidic residues" evidence="1">
    <location>
        <begin position="132"/>
        <end position="147"/>
    </location>
</feature>
<sequence length="219" mass="22974">MPSSNACVWQRPVARLCVIWEGVVESATAAYANYYNGGASLCHWPAQAPQRHLSVEAIIEQIDGLAAQQAEKLGDILTARGKVGSAPAVEEAAAEKEEAEGQGQAEEMEMEMDYAGGVGNSPVGPSGGAASERNDDLAAAGQEKDTYGESSSLSDCPIPVRTPSPPAPPQQPSGHQGTPSSARRRPLLSSRPPLSNAEDIAAEARKLATSSWLSKGRRR</sequence>
<reference evidence="2" key="1">
    <citation type="journal article" date="2020" name="Phytopathology">
        <title>Genome sequence of the chestnut blight fungus Cryphonectria parasitica EP155: A fundamental resource for an archetypical invasive plant pathogen.</title>
        <authorList>
            <person name="Crouch J.A."/>
            <person name="Dawe A."/>
            <person name="Aerts A."/>
            <person name="Barry K."/>
            <person name="Churchill A.C.L."/>
            <person name="Grimwood J."/>
            <person name="Hillman B."/>
            <person name="Milgroom M.G."/>
            <person name="Pangilinan J."/>
            <person name="Smith M."/>
            <person name="Salamov A."/>
            <person name="Schmutz J."/>
            <person name="Yadav J."/>
            <person name="Grigoriev I.V."/>
            <person name="Nuss D."/>
        </authorList>
    </citation>
    <scope>NUCLEOTIDE SEQUENCE</scope>
    <source>
        <strain evidence="2">EP155</strain>
    </source>
</reference>
<organism evidence="2 3">
    <name type="scientific">Cryphonectria parasitica (strain ATCC 38755 / EP155)</name>
    <dbReference type="NCBI Taxonomy" id="660469"/>
    <lineage>
        <taxon>Eukaryota</taxon>
        <taxon>Fungi</taxon>
        <taxon>Dikarya</taxon>
        <taxon>Ascomycota</taxon>
        <taxon>Pezizomycotina</taxon>
        <taxon>Sordariomycetes</taxon>
        <taxon>Sordariomycetidae</taxon>
        <taxon>Diaporthales</taxon>
        <taxon>Cryphonectriaceae</taxon>
        <taxon>Cryphonectria-Endothia species complex</taxon>
        <taxon>Cryphonectria</taxon>
    </lineage>
</organism>
<protein>
    <submittedName>
        <fullName evidence="2">Uncharacterized protein</fullName>
    </submittedName>
</protein>
<evidence type="ECO:0000256" key="1">
    <source>
        <dbReference type="SAM" id="MobiDB-lite"/>
    </source>
</evidence>